<feature type="transmembrane region" description="Helical" evidence="14">
    <location>
        <begin position="43"/>
        <end position="65"/>
    </location>
</feature>
<feature type="transmembrane region" description="Helical" evidence="14">
    <location>
        <begin position="457"/>
        <end position="475"/>
    </location>
</feature>
<reference evidence="16" key="2">
    <citation type="submission" date="2023-07" db="EMBL/GenBank/DDBJ databases">
        <title>Duganella aceri sp. nov., isolated from tree sap.</title>
        <authorList>
            <person name="Kim I.S."/>
        </authorList>
    </citation>
    <scope>NUCLEOTIDE SEQUENCE [LARGE SCALE GENOMIC DNA]</scope>
    <source>
        <strain evidence="16">SAP-35</strain>
    </source>
</reference>
<keyword evidence="8" id="KW-0016">Alginate biosynthesis</keyword>
<feature type="transmembrane region" description="Helical" evidence="14">
    <location>
        <begin position="136"/>
        <end position="155"/>
    </location>
</feature>
<dbReference type="PANTHER" id="PTHR13285:SF23">
    <property type="entry name" value="TEICHOIC ACID D-ALANYLTRANSFERASE"/>
    <property type="match status" value="1"/>
</dbReference>
<evidence type="ECO:0000256" key="13">
    <source>
        <dbReference type="PIRNR" id="PIRNR016636"/>
    </source>
</evidence>
<dbReference type="PANTHER" id="PTHR13285">
    <property type="entry name" value="ACYLTRANSFERASE"/>
    <property type="match status" value="1"/>
</dbReference>
<proteinExistence type="inferred from homology"/>
<evidence type="ECO:0000256" key="12">
    <source>
        <dbReference type="ARBA" id="ARBA00031030"/>
    </source>
</evidence>
<keyword evidence="7 14" id="KW-0812">Transmembrane</keyword>
<comment type="caution">
    <text evidence="15">The sequence shown here is derived from an EMBL/GenBank/DDBJ whole genome shotgun (WGS) entry which is preliminary data.</text>
</comment>
<feature type="transmembrane region" description="Helical" evidence="14">
    <location>
        <begin position="7"/>
        <end position="23"/>
    </location>
</feature>
<feature type="transmembrane region" description="Helical" evidence="14">
    <location>
        <begin position="408"/>
        <end position="429"/>
    </location>
</feature>
<evidence type="ECO:0000256" key="2">
    <source>
        <dbReference type="ARBA" id="ARBA00005182"/>
    </source>
</evidence>
<feature type="transmembrane region" description="Helical" evidence="14">
    <location>
        <begin position="341"/>
        <end position="360"/>
    </location>
</feature>
<dbReference type="Proteomes" id="UP000666369">
    <property type="component" value="Unassembled WGS sequence"/>
</dbReference>
<dbReference type="InterPro" id="IPR028362">
    <property type="entry name" value="AlgI"/>
</dbReference>
<comment type="similarity">
    <text evidence="3 13">Belongs to the membrane-bound acyltransferase family.</text>
</comment>
<protein>
    <recommendedName>
        <fullName evidence="4">Probable alginate O-acetylase AlgI</fullName>
    </recommendedName>
    <alternativeName>
        <fullName evidence="12">Alginate biosynthesis protein AlgI</fullName>
    </alternativeName>
</protein>
<accession>A0ABX0FRG8</accession>
<reference evidence="15 16" key="1">
    <citation type="submission" date="2020-01" db="EMBL/GenBank/DDBJ databases">
        <authorList>
            <person name="Lee S.D."/>
        </authorList>
    </citation>
    <scope>NUCLEOTIDE SEQUENCE [LARGE SCALE GENOMIC DNA]</scope>
    <source>
        <strain evidence="15 16">SAP-35</strain>
    </source>
</reference>
<dbReference type="Pfam" id="PF03062">
    <property type="entry name" value="MBOAT"/>
    <property type="match status" value="1"/>
</dbReference>
<evidence type="ECO:0000313" key="15">
    <source>
        <dbReference type="EMBL" id="NGZ87104.1"/>
    </source>
</evidence>
<keyword evidence="9 14" id="KW-1133">Transmembrane helix</keyword>
<evidence type="ECO:0000256" key="6">
    <source>
        <dbReference type="ARBA" id="ARBA00022679"/>
    </source>
</evidence>
<evidence type="ECO:0000256" key="4">
    <source>
        <dbReference type="ARBA" id="ARBA00016084"/>
    </source>
</evidence>
<feature type="transmembrane region" description="Helical" evidence="14">
    <location>
        <begin position="77"/>
        <end position="98"/>
    </location>
</feature>
<keyword evidence="5 13" id="KW-1003">Cell membrane</keyword>
<evidence type="ECO:0000256" key="9">
    <source>
        <dbReference type="ARBA" id="ARBA00022989"/>
    </source>
</evidence>
<keyword evidence="10 13" id="KW-0472">Membrane</keyword>
<name>A0ABX0FRG8_9BURK</name>
<feature type="transmembrane region" description="Helical" evidence="14">
    <location>
        <begin position="298"/>
        <end position="321"/>
    </location>
</feature>
<dbReference type="InterPro" id="IPR004299">
    <property type="entry name" value="MBOAT_fam"/>
</dbReference>
<keyword evidence="11 13" id="KW-0012">Acyltransferase</keyword>
<dbReference type="InterPro" id="IPR051085">
    <property type="entry name" value="MB_O-acyltransferase"/>
</dbReference>
<evidence type="ECO:0000256" key="1">
    <source>
        <dbReference type="ARBA" id="ARBA00004651"/>
    </source>
</evidence>
<evidence type="ECO:0000256" key="5">
    <source>
        <dbReference type="ARBA" id="ARBA00022475"/>
    </source>
</evidence>
<evidence type="ECO:0000256" key="10">
    <source>
        <dbReference type="ARBA" id="ARBA00023136"/>
    </source>
</evidence>
<dbReference type="PIRSF" id="PIRSF016636">
    <property type="entry name" value="AlgI_DltB"/>
    <property type="match status" value="1"/>
</dbReference>
<keyword evidence="16" id="KW-1185">Reference proteome</keyword>
<evidence type="ECO:0000256" key="7">
    <source>
        <dbReference type="ARBA" id="ARBA00022692"/>
    </source>
</evidence>
<evidence type="ECO:0000256" key="11">
    <source>
        <dbReference type="ARBA" id="ARBA00023315"/>
    </source>
</evidence>
<keyword evidence="6 13" id="KW-0808">Transferase</keyword>
<feature type="transmembrane region" description="Helical" evidence="14">
    <location>
        <begin position="104"/>
        <end position="124"/>
    </location>
</feature>
<evidence type="ECO:0000256" key="3">
    <source>
        <dbReference type="ARBA" id="ARBA00010323"/>
    </source>
</evidence>
<gene>
    <name evidence="15" type="ORF">GW587_22940</name>
</gene>
<dbReference type="EMBL" id="JAADJT010000011">
    <property type="protein sequence ID" value="NGZ87104.1"/>
    <property type="molecule type" value="Genomic_DNA"/>
</dbReference>
<evidence type="ECO:0000256" key="8">
    <source>
        <dbReference type="ARBA" id="ARBA00022841"/>
    </source>
</evidence>
<evidence type="ECO:0000313" key="16">
    <source>
        <dbReference type="Proteomes" id="UP000666369"/>
    </source>
</evidence>
<dbReference type="PIRSF" id="PIRSF500217">
    <property type="entry name" value="AlgI"/>
    <property type="match status" value="1"/>
</dbReference>
<comment type="pathway">
    <text evidence="2">Glycan biosynthesis; alginate biosynthesis.</text>
</comment>
<sequence>MLFNSFGFLFFYLPVVLGGYLLLSRWAPGRTTAWLAVASLFFYGYWDVRFLPLLMASITFNFWVARRMSASGRRRKPWLGFALAANLALLGCFKYANFLLWQDWAIVLPVGISFFTFTQIAFLVDCYRGLAGEYRFVHYTLFVSYFPHLIAGPVLHHKEMMPQFDRRPQPDAADFAVGLSIFVVGLGKKVLLADPVSVLVGPVFAAGARPQLIEAWIGALAYTFQLYFDFSGYSDMAIGLSRMFGVRLPLNFNSPYRAANISEFWRRWHMTLSRFLRDYLYVPLGGNRDGALRRYRNLMLTMLLGGLWHGAGWTFVVWGGLHGVYLVLHHGWRSLNRNPAPTLWGRTLTMLAVIVAWVVFRAPDLATAGDILHAMAGGNGLALPRGLAAYASQFYGLGWRPSFNGIRWIDFGGEAVPVLLLAMALAFFAPNTQEIFCRYEPCIERILHRDGWTWSPGHAWGVAMALLFLSCLFSMNKVSEFLYFQF</sequence>
<comment type="subcellular location">
    <subcellularLocation>
        <location evidence="1">Cell membrane</location>
        <topology evidence="1">Multi-pass membrane protein</topology>
    </subcellularLocation>
</comment>
<dbReference type="InterPro" id="IPR024194">
    <property type="entry name" value="Ac/AlaTfrase_AlgI/DltB"/>
</dbReference>
<dbReference type="RefSeq" id="WP_166107014.1">
    <property type="nucleotide sequence ID" value="NZ_JAADJT010000011.1"/>
</dbReference>
<evidence type="ECO:0000256" key="14">
    <source>
        <dbReference type="SAM" id="Phobius"/>
    </source>
</evidence>
<organism evidence="15 16">
    <name type="scientific">Duganella aceris</name>
    <dbReference type="NCBI Taxonomy" id="2703883"/>
    <lineage>
        <taxon>Bacteria</taxon>
        <taxon>Pseudomonadati</taxon>
        <taxon>Pseudomonadota</taxon>
        <taxon>Betaproteobacteria</taxon>
        <taxon>Burkholderiales</taxon>
        <taxon>Oxalobacteraceae</taxon>
        <taxon>Telluria group</taxon>
        <taxon>Duganella</taxon>
    </lineage>
</organism>